<gene>
    <name evidence="3" type="ORF">JDN41_13245</name>
</gene>
<evidence type="ECO:0000313" key="3">
    <source>
        <dbReference type="EMBL" id="MBJ7544515.1"/>
    </source>
</evidence>
<dbReference type="RefSeq" id="WP_037232345.1">
    <property type="nucleotide sequence ID" value="NZ_JAEMUK010000079.1"/>
</dbReference>
<protein>
    <submittedName>
        <fullName evidence="3">YcxB family protein</fullName>
    </submittedName>
</protein>
<feature type="transmembrane region" description="Helical" evidence="1">
    <location>
        <begin position="56"/>
        <end position="77"/>
    </location>
</feature>
<feature type="domain" description="YcxB-like C-terminal" evidence="2">
    <location>
        <begin position="97"/>
        <end position="158"/>
    </location>
</feature>
<name>A0A8I1GEI0_9HYPH</name>
<evidence type="ECO:0000259" key="2">
    <source>
        <dbReference type="Pfam" id="PF14317"/>
    </source>
</evidence>
<keyword evidence="1" id="KW-0472">Membrane</keyword>
<dbReference type="AlphaFoldDB" id="A0A8I1GEI0"/>
<organism evidence="3 4">
    <name type="scientific">Rhodomicrobium udaipurense</name>
    <dbReference type="NCBI Taxonomy" id="1202716"/>
    <lineage>
        <taxon>Bacteria</taxon>
        <taxon>Pseudomonadati</taxon>
        <taxon>Pseudomonadota</taxon>
        <taxon>Alphaproteobacteria</taxon>
        <taxon>Hyphomicrobiales</taxon>
        <taxon>Hyphomicrobiaceae</taxon>
        <taxon>Rhodomicrobium</taxon>
    </lineage>
</organism>
<dbReference type="EMBL" id="JAEMUK010000079">
    <property type="protein sequence ID" value="MBJ7544515.1"/>
    <property type="molecule type" value="Genomic_DNA"/>
</dbReference>
<dbReference type="InterPro" id="IPR025588">
    <property type="entry name" value="YcxB-like_C"/>
</dbReference>
<accession>A0A8I1GEI0</accession>
<dbReference type="Pfam" id="PF14317">
    <property type="entry name" value="YcxB"/>
    <property type="match status" value="1"/>
</dbReference>
<proteinExistence type="predicted"/>
<evidence type="ECO:0000256" key="1">
    <source>
        <dbReference type="SAM" id="Phobius"/>
    </source>
</evidence>
<comment type="caution">
    <text evidence="3">The sequence shown here is derived from an EMBL/GenBank/DDBJ whole genome shotgun (WGS) entry which is preliminary data.</text>
</comment>
<sequence>MKASYTYALGDYLDIARTLRGRSFLTRFGLHCLAATVVSSLLIVTLPLTGVQNGPLWFAGVLAVVLIAVEIVVRANIIEKAAFRKSGMAQVPVSFDLGDDGIRWERSGTSGLIGWEQISNAAFLPEAVVVVFGERQGIALPARGFATPAEFDEARAFIRSRLAERGVALNKEH</sequence>
<evidence type="ECO:0000313" key="4">
    <source>
        <dbReference type="Proteomes" id="UP000623250"/>
    </source>
</evidence>
<dbReference type="Proteomes" id="UP000623250">
    <property type="component" value="Unassembled WGS sequence"/>
</dbReference>
<keyword evidence="1" id="KW-1133">Transmembrane helix</keyword>
<keyword evidence="1" id="KW-0812">Transmembrane</keyword>
<feature type="transmembrane region" description="Helical" evidence="1">
    <location>
        <begin position="28"/>
        <end position="50"/>
    </location>
</feature>
<reference evidence="3 4" key="1">
    <citation type="submission" date="2020-12" db="EMBL/GenBank/DDBJ databases">
        <title>Revised draft genomes of Rhodomicrobium vannielii ATCC 17100 and Rhodomicrobium udaipurense JA643.</title>
        <authorList>
            <person name="Conners E.M."/>
            <person name="Davenport E.J."/>
            <person name="Bose A."/>
        </authorList>
    </citation>
    <scope>NUCLEOTIDE SEQUENCE [LARGE SCALE GENOMIC DNA]</scope>
    <source>
        <strain evidence="3 4">JA643</strain>
    </source>
</reference>
<keyword evidence="4" id="KW-1185">Reference proteome</keyword>